<dbReference type="RefSeq" id="WP_027704781.1">
    <property type="nucleotide sequence ID" value="NZ_AP018933.1"/>
</dbReference>
<sequence length="123" mass="14162">MNVARSYEAYHDLQRGRFELNERALARQGEAIDREIDRTQHIADFERISDVESCQKRIASALDDNSDPSLLFPLLAELRISQLEIDVGRPQQGMARRARVLKLLDQHIYDAICEDAQRELGIL</sequence>
<accession>A0A348HEE3</accession>
<name>A0A348HEE3_9GAMM</name>
<evidence type="ECO:0000313" key="1">
    <source>
        <dbReference type="EMBL" id="BBG29995.1"/>
    </source>
</evidence>
<keyword evidence="2" id="KW-1185">Reference proteome</keyword>
<dbReference type="EMBL" id="AP018933">
    <property type="protein sequence ID" value="BBG29995.1"/>
    <property type="molecule type" value="Genomic_DNA"/>
</dbReference>
<dbReference type="KEGG" id="zpl:ZBT109_1235"/>
<evidence type="ECO:0000313" key="2">
    <source>
        <dbReference type="Proteomes" id="UP000267342"/>
    </source>
</evidence>
<dbReference type="Proteomes" id="UP000267342">
    <property type="component" value="Chromosome"/>
</dbReference>
<dbReference type="STRING" id="1123510.GCA_000620025_01365"/>
<proteinExistence type="predicted"/>
<protein>
    <submittedName>
        <fullName evidence="1">Phage-related minor tail protein</fullName>
    </submittedName>
</protein>
<gene>
    <name evidence="1" type="ORF">ZBT109_1235</name>
</gene>
<reference evidence="1 2" key="1">
    <citation type="submission" date="2018-09" db="EMBL/GenBank/DDBJ databases">
        <title>Zymobacter palmae IAM14233 (=T109) whole genome analysis.</title>
        <authorList>
            <person name="Yanase H."/>
        </authorList>
    </citation>
    <scope>NUCLEOTIDE SEQUENCE [LARGE SCALE GENOMIC DNA]</scope>
    <source>
        <strain evidence="1 2">IAM14233</strain>
    </source>
</reference>
<dbReference type="AlphaFoldDB" id="A0A348HEE3"/>
<organism evidence="1 2">
    <name type="scientific">Zymobacter palmae</name>
    <dbReference type="NCBI Taxonomy" id="33074"/>
    <lineage>
        <taxon>Bacteria</taxon>
        <taxon>Pseudomonadati</taxon>
        <taxon>Pseudomonadota</taxon>
        <taxon>Gammaproteobacteria</taxon>
        <taxon>Oceanospirillales</taxon>
        <taxon>Halomonadaceae</taxon>
        <taxon>Zymobacter group</taxon>
        <taxon>Zymobacter</taxon>
    </lineage>
</organism>